<gene>
    <name evidence="2" type="ORF">PoB_006460000</name>
</gene>
<accession>A0AAV4D1Y1</accession>
<protein>
    <submittedName>
        <fullName evidence="2">Uncharacterized protein</fullName>
    </submittedName>
</protein>
<evidence type="ECO:0000313" key="2">
    <source>
        <dbReference type="EMBL" id="GFO38095.1"/>
    </source>
</evidence>
<dbReference type="AlphaFoldDB" id="A0AAV4D1Y1"/>
<proteinExistence type="predicted"/>
<feature type="region of interest" description="Disordered" evidence="1">
    <location>
        <begin position="135"/>
        <end position="160"/>
    </location>
</feature>
<dbReference type="Proteomes" id="UP000735302">
    <property type="component" value="Unassembled WGS sequence"/>
</dbReference>
<reference evidence="2 3" key="1">
    <citation type="journal article" date="2021" name="Elife">
        <title>Chloroplast acquisition without the gene transfer in kleptoplastic sea slugs, Plakobranchus ocellatus.</title>
        <authorList>
            <person name="Maeda T."/>
            <person name="Takahashi S."/>
            <person name="Yoshida T."/>
            <person name="Shimamura S."/>
            <person name="Takaki Y."/>
            <person name="Nagai Y."/>
            <person name="Toyoda A."/>
            <person name="Suzuki Y."/>
            <person name="Arimoto A."/>
            <person name="Ishii H."/>
            <person name="Satoh N."/>
            <person name="Nishiyama T."/>
            <person name="Hasebe M."/>
            <person name="Maruyama T."/>
            <person name="Minagawa J."/>
            <person name="Obokata J."/>
            <person name="Shigenobu S."/>
        </authorList>
    </citation>
    <scope>NUCLEOTIDE SEQUENCE [LARGE SCALE GENOMIC DNA]</scope>
</reference>
<organism evidence="2 3">
    <name type="scientific">Plakobranchus ocellatus</name>
    <dbReference type="NCBI Taxonomy" id="259542"/>
    <lineage>
        <taxon>Eukaryota</taxon>
        <taxon>Metazoa</taxon>
        <taxon>Spiralia</taxon>
        <taxon>Lophotrochozoa</taxon>
        <taxon>Mollusca</taxon>
        <taxon>Gastropoda</taxon>
        <taxon>Heterobranchia</taxon>
        <taxon>Euthyneura</taxon>
        <taxon>Panpulmonata</taxon>
        <taxon>Sacoglossa</taxon>
        <taxon>Placobranchoidea</taxon>
        <taxon>Plakobranchidae</taxon>
        <taxon>Plakobranchus</taxon>
    </lineage>
</organism>
<comment type="caution">
    <text evidence="2">The sequence shown here is derived from an EMBL/GenBank/DDBJ whole genome shotgun (WGS) entry which is preliminary data.</text>
</comment>
<keyword evidence="3" id="KW-1185">Reference proteome</keyword>
<dbReference type="EMBL" id="BLXT01007309">
    <property type="protein sequence ID" value="GFO38095.1"/>
    <property type="molecule type" value="Genomic_DNA"/>
</dbReference>
<evidence type="ECO:0000256" key="1">
    <source>
        <dbReference type="SAM" id="MobiDB-lite"/>
    </source>
</evidence>
<name>A0AAV4D1Y1_9GAST</name>
<evidence type="ECO:0000313" key="3">
    <source>
        <dbReference type="Proteomes" id="UP000735302"/>
    </source>
</evidence>
<sequence>MKLVFRRSPESAGLCLLPSPVCYPGQLGGFNRKISFQAGANIYGLKIWDSPENMMFVARVGTVNDVQTPRPVDASVNKEQTQGQYCGLTKTKRYRKRQKLFCLSEPFTQHLRQSTHLAEIICSCMQIAKHPELSSGTDTGDCVTHQESPPSSLVTPGGVGDGTFCPEAQGNCGQLRGVPRRTESCQLEGEP</sequence>
<feature type="compositionally biased region" description="Polar residues" evidence="1">
    <location>
        <begin position="145"/>
        <end position="154"/>
    </location>
</feature>